<comment type="caution">
    <text evidence="1">The sequence shown here is derived from an EMBL/GenBank/DDBJ whole genome shotgun (WGS) entry which is preliminary data.</text>
</comment>
<protein>
    <submittedName>
        <fullName evidence="1">Uncharacterized protein</fullName>
    </submittedName>
</protein>
<reference evidence="2" key="1">
    <citation type="submission" date="2023-07" db="EMBL/GenBank/DDBJ databases">
        <title>Molecular identification of indigenous halophilic bacteria isolated from red sea cost, biodegradation of synthetic dyes and assessment of degraded metabolite toxicity.</title>
        <authorList>
            <person name="Chaieb K."/>
            <person name="Altayb H.N."/>
        </authorList>
    </citation>
    <scope>NUCLEOTIDE SEQUENCE [LARGE SCALE GENOMIC DNA]</scope>
    <source>
        <strain evidence="2">K20</strain>
    </source>
</reference>
<keyword evidence="2" id="KW-1185">Reference proteome</keyword>
<proteinExistence type="predicted"/>
<name>A0ABS7YPB5_9VIBR</name>
<gene>
    <name evidence="1" type="ORF">LDJ79_13845</name>
</gene>
<dbReference type="Proteomes" id="UP001199044">
    <property type="component" value="Unassembled WGS sequence"/>
</dbReference>
<accession>A0ABS7YPB5</accession>
<organism evidence="1 2">
    <name type="scientific">Vibrio tritonius</name>
    <dbReference type="NCBI Taxonomy" id="1435069"/>
    <lineage>
        <taxon>Bacteria</taxon>
        <taxon>Pseudomonadati</taxon>
        <taxon>Pseudomonadota</taxon>
        <taxon>Gammaproteobacteria</taxon>
        <taxon>Vibrionales</taxon>
        <taxon>Vibrionaceae</taxon>
        <taxon>Vibrio</taxon>
    </lineage>
</organism>
<evidence type="ECO:0000313" key="2">
    <source>
        <dbReference type="Proteomes" id="UP001199044"/>
    </source>
</evidence>
<dbReference type="RefSeq" id="WP_068718523.1">
    <property type="nucleotide sequence ID" value="NZ_AP014636.1"/>
</dbReference>
<sequence>MAKKSIKKPKVNSKSKISAQEVTVNYDERPPIFSLERLQSGDFCLQSLDQEGKAFFAEAIFRRKDKTWKEIKQMPKHGLGFEKIDRSAITAPIPPFITPDVDHFLAFRFYGKRPMVGYRQNNVFYVLWFDGNFELYDHG</sequence>
<evidence type="ECO:0000313" key="1">
    <source>
        <dbReference type="EMBL" id="MCA2017203.1"/>
    </source>
</evidence>
<dbReference type="EMBL" id="JAIWIU010000095">
    <property type="protein sequence ID" value="MCA2017203.1"/>
    <property type="molecule type" value="Genomic_DNA"/>
</dbReference>